<dbReference type="AlphaFoldDB" id="A0A6C0J438"/>
<name>A0A6C0J438_9ZZZZ</name>
<protein>
    <submittedName>
        <fullName evidence="1">Uncharacterized protein</fullName>
    </submittedName>
</protein>
<dbReference type="EMBL" id="MN740327">
    <property type="protein sequence ID" value="QHU00455.1"/>
    <property type="molecule type" value="Genomic_DNA"/>
</dbReference>
<sequence>MDIKNMDIKNMDIKNMDIKIETLDNNSILYKNTCSSVAVMMIPKPWNIPKIRKIGLFGMYIIDACMESFNVSAGSNITINPIYSKITKHINNMINFYLGIDSRGKKRKSTKDEKNKEFIEFISYIKTILNLELDNIVYWDRCVPDIRALGTAEGCISWIYSVLINNSKP</sequence>
<organism evidence="1">
    <name type="scientific">viral metagenome</name>
    <dbReference type="NCBI Taxonomy" id="1070528"/>
    <lineage>
        <taxon>unclassified sequences</taxon>
        <taxon>metagenomes</taxon>
        <taxon>organismal metagenomes</taxon>
    </lineage>
</organism>
<accession>A0A6C0J438</accession>
<evidence type="ECO:0000313" key="1">
    <source>
        <dbReference type="EMBL" id="QHU00455.1"/>
    </source>
</evidence>
<proteinExistence type="predicted"/>
<reference evidence="1" key="1">
    <citation type="journal article" date="2020" name="Nature">
        <title>Giant virus diversity and host interactions through global metagenomics.</title>
        <authorList>
            <person name="Schulz F."/>
            <person name="Roux S."/>
            <person name="Paez-Espino D."/>
            <person name="Jungbluth S."/>
            <person name="Walsh D.A."/>
            <person name="Denef V.J."/>
            <person name="McMahon K.D."/>
            <person name="Konstantinidis K.T."/>
            <person name="Eloe-Fadrosh E.A."/>
            <person name="Kyrpides N.C."/>
            <person name="Woyke T."/>
        </authorList>
    </citation>
    <scope>NUCLEOTIDE SEQUENCE</scope>
    <source>
        <strain evidence="1">GVMAG-M-3300025860-20</strain>
    </source>
</reference>